<evidence type="ECO:0000256" key="1">
    <source>
        <dbReference type="SAM" id="Phobius"/>
    </source>
</evidence>
<keyword evidence="1" id="KW-1133">Transmembrane helix</keyword>
<organism evidence="3">
    <name type="scientific">uncultured Solirubrobacteraceae bacterium</name>
    <dbReference type="NCBI Taxonomy" id="1162706"/>
    <lineage>
        <taxon>Bacteria</taxon>
        <taxon>Bacillati</taxon>
        <taxon>Actinomycetota</taxon>
        <taxon>Thermoleophilia</taxon>
        <taxon>Solirubrobacterales</taxon>
        <taxon>Solirubrobacteraceae</taxon>
        <taxon>environmental samples</taxon>
    </lineage>
</organism>
<proteinExistence type="predicted"/>
<reference evidence="3" key="1">
    <citation type="submission" date="2020-02" db="EMBL/GenBank/DDBJ databases">
        <authorList>
            <person name="Meier V. D."/>
        </authorList>
    </citation>
    <scope>NUCLEOTIDE SEQUENCE</scope>
    <source>
        <strain evidence="3">AVDCRST_MAG38</strain>
    </source>
</reference>
<evidence type="ECO:0000313" key="3">
    <source>
        <dbReference type="EMBL" id="CAA9470059.1"/>
    </source>
</evidence>
<feature type="domain" description="DUF5941" evidence="2">
    <location>
        <begin position="2"/>
        <end position="199"/>
    </location>
</feature>
<dbReference type="InterPro" id="IPR045985">
    <property type="entry name" value="DUF5941"/>
</dbReference>
<name>A0A6J4RC79_9ACTN</name>
<feature type="transmembrane region" description="Helical" evidence="1">
    <location>
        <begin position="30"/>
        <end position="47"/>
    </location>
</feature>
<dbReference type="AlphaFoldDB" id="A0A6J4RC79"/>
<protein>
    <recommendedName>
        <fullName evidence="2">DUF5941 domain-containing protein</fullName>
    </recommendedName>
</protein>
<gene>
    <name evidence="3" type="ORF">AVDCRST_MAG38-1227</name>
</gene>
<accession>A0A6J4RC79</accession>
<dbReference type="Pfam" id="PF19365">
    <property type="entry name" value="DUF5941"/>
    <property type="match status" value="1"/>
</dbReference>
<keyword evidence="1" id="KW-0472">Membrane</keyword>
<evidence type="ECO:0000259" key="2">
    <source>
        <dbReference type="Pfam" id="PF19365"/>
    </source>
</evidence>
<feature type="transmembrane region" description="Helical" evidence="1">
    <location>
        <begin position="150"/>
        <end position="178"/>
    </location>
</feature>
<feature type="transmembrane region" description="Helical" evidence="1">
    <location>
        <begin position="54"/>
        <end position="72"/>
    </location>
</feature>
<keyword evidence="1" id="KW-0812">Transmembrane</keyword>
<sequence>MNALRTYRDDGLIADWIGATAGRALRVGEAPLTLLGAAILAVALGTAERPLSELVLAVAVGVVVVVVGAGARRSHTGRFAWTVPPLLRLLEYAFLIRLTVLADPDAMPLCFALLCALAFHHYDTVYRLRQQGVAPPAWTRFIGGGWEGRLVVFSLLAALDLLAPGMLVAAVVLGAVYVTESVRSWMHFARATRPAVIDDEEAEDE</sequence>
<dbReference type="EMBL" id="CADCVJ010000082">
    <property type="protein sequence ID" value="CAA9470059.1"/>
    <property type="molecule type" value="Genomic_DNA"/>
</dbReference>